<dbReference type="Pfam" id="PF20181">
    <property type="entry name" value="DUF6544"/>
    <property type="match status" value="1"/>
</dbReference>
<dbReference type="EMBL" id="BSNI01000002">
    <property type="protein sequence ID" value="GLQ16934.1"/>
    <property type="molecule type" value="Genomic_DNA"/>
</dbReference>
<reference evidence="1" key="1">
    <citation type="journal article" date="2014" name="Int. J. Syst. Evol. Microbiol.">
        <title>Complete genome of a new Firmicutes species belonging to the dominant human colonic microbiota ('Ruminococcus bicirculans') reveals two chromosomes and a selective capacity to utilize plant glucans.</title>
        <authorList>
            <consortium name="NISC Comparative Sequencing Program"/>
            <person name="Wegmann U."/>
            <person name="Louis P."/>
            <person name="Goesmann A."/>
            <person name="Henrissat B."/>
            <person name="Duncan S.H."/>
            <person name="Flint H.J."/>
        </authorList>
    </citation>
    <scope>NUCLEOTIDE SEQUENCE</scope>
    <source>
        <strain evidence="1">NBRC 107169</strain>
    </source>
</reference>
<protein>
    <submittedName>
        <fullName evidence="1">Uncharacterized protein</fullName>
    </submittedName>
</protein>
<dbReference type="Proteomes" id="UP001161405">
    <property type="component" value="Unassembled WGS sequence"/>
</dbReference>
<evidence type="ECO:0000313" key="1">
    <source>
        <dbReference type="EMBL" id="GLQ16934.1"/>
    </source>
</evidence>
<keyword evidence="2" id="KW-1185">Reference proteome</keyword>
<accession>A0ABQ5UR64</accession>
<comment type="caution">
    <text evidence="1">The sequence shown here is derived from an EMBL/GenBank/DDBJ whole genome shotgun (WGS) entry which is preliminary data.</text>
</comment>
<reference evidence="1" key="2">
    <citation type="submission" date="2023-01" db="EMBL/GenBank/DDBJ databases">
        <title>Draft genome sequence of Maritalea porphyrae strain NBRC 107169.</title>
        <authorList>
            <person name="Sun Q."/>
            <person name="Mori K."/>
        </authorList>
    </citation>
    <scope>NUCLEOTIDE SEQUENCE</scope>
    <source>
        <strain evidence="1">NBRC 107169</strain>
    </source>
</reference>
<proteinExistence type="predicted"/>
<sequence>MFKTILLSSFLVLGIIAAFAGMVALWQNFTDQRQIEEINWAISTQRDPAQGIYDPNMVTHLPDAVQRYFNFMISPGARLSTISRIEMRGQFGLGDVSTHNYYPFTATQYNAPPTNFTWSLKTYDTLMAMNGSDAVWNGESWTKFWLLGVFPVARAGGDEDYLRSGIGRMVVEMAAWAPVSLLPQFGITWEELSPDLIRASVTSHGFTQTVDIKIDENGAPLEFVLPRWSNANPSQTFVLQPFGGYAHDYVTVDGITIVSDVEAGNFFGTSDYFAFFKAQVTKVEYDLSQ</sequence>
<organism evidence="1 2">
    <name type="scientific">Maritalea porphyrae</name>
    <dbReference type="NCBI Taxonomy" id="880732"/>
    <lineage>
        <taxon>Bacteria</taxon>
        <taxon>Pseudomonadati</taxon>
        <taxon>Pseudomonadota</taxon>
        <taxon>Alphaproteobacteria</taxon>
        <taxon>Hyphomicrobiales</taxon>
        <taxon>Devosiaceae</taxon>
        <taxon>Maritalea</taxon>
    </lineage>
</organism>
<dbReference type="InterPro" id="IPR046674">
    <property type="entry name" value="DUF6544"/>
</dbReference>
<dbReference type="RefSeq" id="WP_284362739.1">
    <property type="nucleotide sequence ID" value="NZ_BSNI01000002.1"/>
</dbReference>
<name>A0ABQ5UR64_9HYPH</name>
<evidence type="ECO:0000313" key="2">
    <source>
        <dbReference type="Proteomes" id="UP001161405"/>
    </source>
</evidence>
<gene>
    <name evidence="1" type="ORF">GCM10007879_11830</name>
</gene>